<dbReference type="EMBL" id="JAJAGQ010000008">
    <property type="protein sequence ID" value="KAJ8555382.1"/>
    <property type="molecule type" value="Genomic_DNA"/>
</dbReference>
<comment type="caution">
    <text evidence="2">The sequence shown here is derived from an EMBL/GenBank/DDBJ whole genome shotgun (WGS) entry which is preliminary data.</text>
</comment>
<dbReference type="OrthoDB" id="1740768at2759"/>
<accession>A0A9Q1RGU2</accession>
<evidence type="ECO:0000256" key="1">
    <source>
        <dbReference type="SAM" id="MobiDB-lite"/>
    </source>
</evidence>
<dbReference type="AlphaFoldDB" id="A0A9Q1RGU2"/>
<sequence length="423" mass="46976">MSGAVQHETVTPGVVPQPHVHQLVPTQVQRVAHLGTQAQSPGNQHTAWSPPNLRGENVPLDQASLPYGQINMAQRPVQALGHFGLPPVMPYVSTNGPTIQANNVGQPMALGYNLARLSGDAVYSGIPFQQSFPVPNPYLPGSVTMTDLTNLKQQVDESTADFIERFRKKVGKCTVHFPESECAHVIINNMHPQLKEKLVGKSCSNLSQLAEKASQIKQYVQEKERRRASRNRGSHLVSIIEVSKSDSESADCTADAMVAEIVRGKVYSYPSMKVVKGKEMSASDDKVNYSFNITKADQIFDHLLKDKQIRLLDGYRIPSVEELKDKKYCKWHNSYNHSTSNCVVFRKAIQKGIKVGRFKLADKSMAKMSIDTDPFPAVPISMVSFAKLDESRDTKGRQPMKRVWSQRNLLNGRRPQGPLCSTG</sequence>
<proteinExistence type="predicted"/>
<name>A0A9Q1RGU2_9SOLA</name>
<organism evidence="2 3">
    <name type="scientific">Anisodus acutangulus</name>
    <dbReference type="NCBI Taxonomy" id="402998"/>
    <lineage>
        <taxon>Eukaryota</taxon>
        <taxon>Viridiplantae</taxon>
        <taxon>Streptophyta</taxon>
        <taxon>Embryophyta</taxon>
        <taxon>Tracheophyta</taxon>
        <taxon>Spermatophyta</taxon>
        <taxon>Magnoliopsida</taxon>
        <taxon>eudicotyledons</taxon>
        <taxon>Gunneridae</taxon>
        <taxon>Pentapetalae</taxon>
        <taxon>asterids</taxon>
        <taxon>lamiids</taxon>
        <taxon>Solanales</taxon>
        <taxon>Solanaceae</taxon>
        <taxon>Solanoideae</taxon>
        <taxon>Hyoscyameae</taxon>
        <taxon>Anisodus</taxon>
    </lineage>
</organism>
<keyword evidence="3" id="KW-1185">Reference proteome</keyword>
<feature type="compositionally biased region" description="Polar residues" evidence="1">
    <location>
        <begin position="37"/>
        <end position="49"/>
    </location>
</feature>
<protein>
    <recommendedName>
        <fullName evidence="4">Retrotransposon protein, putative, unclassified</fullName>
    </recommendedName>
</protein>
<evidence type="ECO:0000313" key="2">
    <source>
        <dbReference type="EMBL" id="KAJ8555382.1"/>
    </source>
</evidence>
<dbReference type="Proteomes" id="UP001152561">
    <property type="component" value="Unassembled WGS sequence"/>
</dbReference>
<evidence type="ECO:0008006" key="4">
    <source>
        <dbReference type="Google" id="ProtNLM"/>
    </source>
</evidence>
<feature type="region of interest" description="Disordered" evidence="1">
    <location>
        <begin position="37"/>
        <end position="57"/>
    </location>
</feature>
<evidence type="ECO:0000313" key="3">
    <source>
        <dbReference type="Proteomes" id="UP001152561"/>
    </source>
</evidence>
<reference evidence="3" key="1">
    <citation type="journal article" date="2023" name="Proc. Natl. Acad. Sci. U.S.A.">
        <title>Genomic and structural basis for evolution of tropane alkaloid biosynthesis.</title>
        <authorList>
            <person name="Wanga Y.-J."/>
            <person name="Taina T."/>
            <person name="Yua J.-Y."/>
            <person name="Lia J."/>
            <person name="Xua B."/>
            <person name="Chenc J."/>
            <person name="D'Auriad J.C."/>
            <person name="Huanga J.-P."/>
            <person name="Huanga S.-X."/>
        </authorList>
    </citation>
    <scope>NUCLEOTIDE SEQUENCE [LARGE SCALE GENOMIC DNA]</scope>
    <source>
        <strain evidence="3">cv. KIB-2019</strain>
    </source>
</reference>
<gene>
    <name evidence="2" type="ORF">K7X08_012878</name>
</gene>